<evidence type="ECO:0000256" key="4">
    <source>
        <dbReference type="ARBA" id="ARBA00023004"/>
    </source>
</evidence>
<protein>
    <recommendedName>
        <fullName evidence="8">FAD/NAD(P)-binding domain-containing protein</fullName>
    </recommendedName>
</protein>
<gene>
    <name evidence="6" type="ORF">LTR84_010490</name>
</gene>
<dbReference type="AlphaFoldDB" id="A0AAV9MUU6"/>
<keyword evidence="5" id="KW-0411">Iron-sulfur</keyword>
<evidence type="ECO:0000256" key="3">
    <source>
        <dbReference type="ARBA" id="ARBA00023002"/>
    </source>
</evidence>
<dbReference type="Gene3D" id="3.50.50.60">
    <property type="entry name" value="FAD/NAD(P)-binding domain"/>
    <property type="match status" value="1"/>
</dbReference>
<dbReference type="GeneID" id="89978647"/>
<evidence type="ECO:0000256" key="2">
    <source>
        <dbReference type="ARBA" id="ARBA00022723"/>
    </source>
</evidence>
<keyword evidence="1" id="KW-0004">4Fe-4S</keyword>
<keyword evidence="7" id="KW-1185">Reference proteome</keyword>
<dbReference type="GO" id="GO:0016491">
    <property type="term" value="F:oxidoreductase activity"/>
    <property type="evidence" value="ECO:0007669"/>
    <property type="project" value="UniProtKB-KW"/>
</dbReference>
<reference evidence="6 7" key="1">
    <citation type="submission" date="2023-08" db="EMBL/GenBank/DDBJ databases">
        <title>Black Yeasts Isolated from many extreme environments.</title>
        <authorList>
            <person name="Coleine C."/>
            <person name="Stajich J.E."/>
            <person name="Selbmann L."/>
        </authorList>
    </citation>
    <scope>NUCLEOTIDE SEQUENCE [LARGE SCALE GENOMIC DNA]</scope>
    <source>
        <strain evidence="6 7">CCFEE 5792</strain>
    </source>
</reference>
<proteinExistence type="predicted"/>
<dbReference type="PANTHER" id="PTHR43498:SF1">
    <property type="entry name" value="COB--COM HETERODISULFIDE REDUCTASE IRON-SULFUR SUBUNIT A"/>
    <property type="match status" value="1"/>
</dbReference>
<name>A0AAV9MUU6_9EURO</name>
<keyword evidence="2" id="KW-0479">Metal-binding</keyword>
<dbReference type="Pfam" id="PF12831">
    <property type="entry name" value="FAD_oxidored"/>
    <property type="match status" value="1"/>
</dbReference>
<dbReference type="InterPro" id="IPR036188">
    <property type="entry name" value="FAD/NAD-bd_sf"/>
</dbReference>
<dbReference type="GO" id="GO:0051539">
    <property type="term" value="F:4 iron, 4 sulfur cluster binding"/>
    <property type="evidence" value="ECO:0007669"/>
    <property type="project" value="UniProtKB-KW"/>
</dbReference>
<dbReference type="RefSeq" id="XP_064700369.1">
    <property type="nucleotide sequence ID" value="XM_064854026.1"/>
</dbReference>
<dbReference type="EMBL" id="JAVRRD010000044">
    <property type="protein sequence ID" value="KAK5044716.1"/>
    <property type="molecule type" value="Genomic_DNA"/>
</dbReference>
<dbReference type="SUPFAM" id="SSF51905">
    <property type="entry name" value="FAD/NAD(P)-binding domain"/>
    <property type="match status" value="1"/>
</dbReference>
<organism evidence="6 7">
    <name type="scientific">Exophiala bonariae</name>
    <dbReference type="NCBI Taxonomy" id="1690606"/>
    <lineage>
        <taxon>Eukaryota</taxon>
        <taxon>Fungi</taxon>
        <taxon>Dikarya</taxon>
        <taxon>Ascomycota</taxon>
        <taxon>Pezizomycotina</taxon>
        <taxon>Eurotiomycetes</taxon>
        <taxon>Chaetothyriomycetidae</taxon>
        <taxon>Chaetothyriales</taxon>
        <taxon>Herpotrichiellaceae</taxon>
        <taxon>Exophiala</taxon>
    </lineage>
</organism>
<evidence type="ECO:0008006" key="8">
    <source>
        <dbReference type="Google" id="ProtNLM"/>
    </source>
</evidence>
<comment type="caution">
    <text evidence="6">The sequence shown here is derived from an EMBL/GenBank/DDBJ whole genome shotgun (WGS) entry which is preliminary data.</text>
</comment>
<evidence type="ECO:0000313" key="6">
    <source>
        <dbReference type="EMBL" id="KAK5044716.1"/>
    </source>
</evidence>
<evidence type="ECO:0000256" key="5">
    <source>
        <dbReference type="ARBA" id="ARBA00023014"/>
    </source>
</evidence>
<sequence>MINSMTSTDGGEKPQSYDVVIVGGGSAGIAAAVGARQADASARILLVFEPESLKLVLDDMMYEHQIDVLLHSTVVGAERLGSVISSIEIQERIGRRRILANAFVDCSGDGDLAFWASASTRYGNHGIVNLGSLATRFGGFSAEAKPTAVLWGQAITQAKKKSPELQDLCKKNSSVLLKMPSGDIMTFLASASYDARYSASITSAEASGRKQAQKYLEILKKLPGHENMYLVSSGPNFGTRESRHINATYQLKEDDIMKNTSFDDTIAIGAWGMEFHQESHEFWESTFIYPPARSFEIPLRCLQSIDTDNLYVGGRCVDGDQYAASAVRVMGTGLATGQAAGTAASMYSRSRSRAQAGKVQACLIANGAFIDSRSLPVAVFV</sequence>
<keyword evidence="3" id="KW-0560">Oxidoreductase</keyword>
<evidence type="ECO:0000313" key="7">
    <source>
        <dbReference type="Proteomes" id="UP001358417"/>
    </source>
</evidence>
<dbReference type="PANTHER" id="PTHR43498">
    <property type="entry name" value="FERREDOXIN:COB-COM HETERODISULFIDE REDUCTASE SUBUNIT A"/>
    <property type="match status" value="1"/>
</dbReference>
<dbReference type="GO" id="GO:0046872">
    <property type="term" value="F:metal ion binding"/>
    <property type="evidence" value="ECO:0007669"/>
    <property type="project" value="UniProtKB-KW"/>
</dbReference>
<dbReference type="Proteomes" id="UP001358417">
    <property type="component" value="Unassembled WGS sequence"/>
</dbReference>
<accession>A0AAV9MUU6</accession>
<dbReference type="InterPro" id="IPR039650">
    <property type="entry name" value="HdrA-like"/>
</dbReference>
<dbReference type="PRINTS" id="PR00411">
    <property type="entry name" value="PNDRDTASEI"/>
</dbReference>
<evidence type="ECO:0000256" key="1">
    <source>
        <dbReference type="ARBA" id="ARBA00022485"/>
    </source>
</evidence>
<keyword evidence="4" id="KW-0408">Iron</keyword>